<dbReference type="GO" id="GO:1990107">
    <property type="term" value="F:thiazole synthase activity"/>
    <property type="evidence" value="ECO:0007669"/>
    <property type="project" value="UniProtKB-EC"/>
</dbReference>
<evidence type="ECO:0000313" key="12">
    <source>
        <dbReference type="Proteomes" id="UP000185478"/>
    </source>
</evidence>
<evidence type="ECO:0000256" key="2">
    <source>
        <dbReference type="ARBA" id="ARBA00004948"/>
    </source>
</evidence>
<comment type="similarity">
    <text evidence="8">Belongs to the ThiG family.</text>
</comment>
<dbReference type="GO" id="GO:0009229">
    <property type="term" value="P:thiamine diphosphate biosynthetic process"/>
    <property type="evidence" value="ECO:0007669"/>
    <property type="project" value="UniProtKB-UniRule"/>
</dbReference>
<keyword evidence="6 8" id="KW-0704">Schiff base</keyword>
<reference evidence="11 12" key="1">
    <citation type="submission" date="2014-08" db="EMBL/GenBank/DDBJ databases">
        <title>Complete genome sequence of Corynebacterium aquilae S-613T(T) (=DSM 44791(T)), isolated from the choana of a healthy golden eagle.</title>
        <authorList>
            <person name="Ruckert C."/>
            <person name="Albersmeier A."/>
            <person name="Winkler A."/>
            <person name="Kalinowski J."/>
        </authorList>
    </citation>
    <scope>NUCLEOTIDE SEQUENCE [LARGE SCALE GENOMIC DNA]</scope>
    <source>
        <strain evidence="11 12">S-613</strain>
    </source>
</reference>
<dbReference type="KEGG" id="caqu:CAQU_00215"/>
<evidence type="ECO:0000256" key="5">
    <source>
        <dbReference type="ARBA" id="ARBA00022977"/>
    </source>
</evidence>
<feature type="binding site" evidence="8">
    <location>
        <begin position="213"/>
        <end position="214"/>
    </location>
    <ligand>
        <name>1-deoxy-D-xylulose 5-phosphate</name>
        <dbReference type="ChEBI" id="CHEBI:57792"/>
    </ligand>
</feature>
<evidence type="ECO:0000256" key="6">
    <source>
        <dbReference type="ARBA" id="ARBA00023270"/>
    </source>
</evidence>
<keyword evidence="5 8" id="KW-0784">Thiamine biosynthesis</keyword>
<feature type="domain" description="Thiazole synthase ThiG" evidence="10">
    <location>
        <begin position="9"/>
        <end position="256"/>
    </location>
</feature>
<dbReference type="Proteomes" id="UP000185478">
    <property type="component" value="Chromosome"/>
</dbReference>
<dbReference type="UniPathway" id="UPA00060"/>
<evidence type="ECO:0000256" key="8">
    <source>
        <dbReference type="HAMAP-Rule" id="MF_00443"/>
    </source>
</evidence>
<comment type="catalytic activity">
    <reaction evidence="7 8">
        <text>[ThiS sulfur-carrier protein]-C-terminal-Gly-aminoethanethioate + 2-iminoacetate + 1-deoxy-D-xylulose 5-phosphate = [ThiS sulfur-carrier protein]-C-terminal Gly-Gly + 2-[(2R,5Z)-2-carboxy-4-methylthiazol-5(2H)-ylidene]ethyl phosphate + 2 H2O + H(+)</text>
        <dbReference type="Rhea" id="RHEA:26297"/>
        <dbReference type="Rhea" id="RHEA-COMP:12909"/>
        <dbReference type="Rhea" id="RHEA-COMP:19908"/>
        <dbReference type="ChEBI" id="CHEBI:15377"/>
        <dbReference type="ChEBI" id="CHEBI:15378"/>
        <dbReference type="ChEBI" id="CHEBI:57792"/>
        <dbReference type="ChEBI" id="CHEBI:62899"/>
        <dbReference type="ChEBI" id="CHEBI:77846"/>
        <dbReference type="ChEBI" id="CHEBI:90778"/>
        <dbReference type="ChEBI" id="CHEBI:232372"/>
        <dbReference type="EC" id="2.8.1.10"/>
    </reaction>
</comment>
<comment type="subcellular location">
    <subcellularLocation>
        <location evidence="8">Cytoplasm</location>
    </subcellularLocation>
</comment>
<feature type="region of interest" description="Disordered" evidence="9">
    <location>
        <begin position="244"/>
        <end position="267"/>
    </location>
</feature>
<evidence type="ECO:0000256" key="3">
    <source>
        <dbReference type="ARBA" id="ARBA00011960"/>
    </source>
</evidence>
<evidence type="ECO:0000256" key="1">
    <source>
        <dbReference type="ARBA" id="ARBA00002834"/>
    </source>
</evidence>
<organism evidence="11 12">
    <name type="scientific">Corynebacterium aquilae DSM 44791</name>
    <dbReference type="NCBI Taxonomy" id="1431546"/>
    <lineage>
        <taxon>Bacteria</taxon>
        <taxon>Bacillati</taxon>
        <taxon>Actinomycetota</taxon>
        <taxon>Actinomycetes</taxon>
        <taxon>Mycobacteriales</taxon>
        <taxon>Corynebacteriaceae</taxon>
        <taxon>Corynebacterium</taxon>
    </lineage>
</organism>
<accession>A0A1L7CD56</accession>
<feature type="active site" description="Schiff-base intermediate with DXP" evidence="8">
    <location>
        <position position="101"/>
    </location>
</feature>
<evidence type="ECO:0000259" key="10">
    <source>
        <dbReference type="Pfam" id="PF05690"/>
    </source>
</evidence>
<name>A0A1L7CD56_9CORY</name>
<evidence type="ECO:0000313" key="11">
    <source>
        <dbReference type="EMBL" id="APT83771.1"/>
    </source>
</evidence>
<dbReference type="Pfam" id="PF05690">
    <property type="entry name" value="ThiG"/>
    <property type="match status" value="1"/>
</dbReference>
<dbReference type="SUPFAM" id="SSF110399">
    <property type="entry name" value="ThiG-like"/>
    <property type="match status" value="1"/>
</dbReference>
<protein>
    <recommendedName>
        <fullName evidence="3 8">Thiazole synthase</fullName>
        <ecNumber evidence="3 8">2.8.1.10</ecNumber>
    </recommendedName>
</protein>
<dbReference type="PANTHER" id="PTHR34266:SF2">
    <property type="entry name" value="THIAZOLE SYNTHASE"/>
    <property type="match status" value="1"/>
</dbReference>
<dbReference type="InterPro" id="IPR013785">
    <property type="entry name" value="Aldolase_TIM"/>
</dbReference>
<dbReference type="HAMAP" id="MF_00443">
    <property type="entry name" value="ThiG"/>
    <property type="match status" value="1"/>
</dbReference>
<keyword evidence="12" id="KW-1185">Reference proteome</keyword>
<dbReference type="RefSeq" id="WP_075724193.1">
    <property type="nucleotide sequence ID" value="NZ_CP009245.1"/>
</dbReference>
<comment type="subunit">
    <text evidence="8">Homotetramer. Forms heterodimers with either ThiH or ThiS.</text>
</comment>
<dbReference type="CDD" id="cd04728">
    <property type="entry name" value="ThiG"/>
    <property type="match status" value="1"/>
</dbReference>
<proteinExistence type="inferred from homology"/>
<keyword evidence="4 8" id="KW-0808">Transferase</keyword>
<dbReference type="AlphaFoldDB" id="A0A1L7CD56"/>
<dbReference type="InterPro" id="IPR033983">
    <property type="entry name" value="Thiazole_synthase_ThiG"/>
</dbReference>
<dbReference type="STRING" id="1431546.CAQU_00215"/>
<comment type="pathway">
    <text evidence="2 8">Cofactor biosynthesis; thiamine diphosphate biosynthesis.</text>
</comment>
<keyword evidence="8" id="KW-0963">Cytoplasm</keyword>
<gene>
    <name evidence="8" type="primary">thiG</name>
    <name evidence="11" type="ORF">CAQU_00215</name>
</gene>
<dbReference type="EC" id="2.8.1.10" evidence="3 8"/>
<evidence type="ECO:0000256" key="9">
    <source>
        <dbReference type="SAM" id="MobiDB-lite"/>
    </source>
</evidence>
<feature type="binding site" evidence="8">
    <location>
        <begin position="191"/>
        <end position="192"/>
    </location>
    <ligand>
        <name>1-deoxy-D-xylulose 5-phosphate</name>
        <dbReference type="ChEBI" id="CHEBI:57792"/>
    </ligand>
</feature>
<feature type="binding site" evidence="8">
    <location>
        <position position="162"/>
    </location>
    <ligand>
        <name>1-deoxy-D-xylulose 5-phosphate</name>
        <dbReference type="ChEBI" id="CHEBI:57792"/>
    </ligand>
</feature>
<evidence type="ECO:0000256" key="4">
    <source>
        <dbReference type="ARBA" id="ARBA00022679"/>
    </source>
</evidence>
<dbReference type="GO" id="GO:0005737">
    <property type="term" value="C:cytoplasm"/>
    <property type="evidence" value="ECO:0007669"/>
    <property type="project" value="UniProtKB-SubCell"/>
</dbReference>
<dbReference type="OrthoDB" id="9805935at2"/>
<dbReference type="EMBL" id="CP009245">
    <property type="protein sequence ID" value="APT83771.1"/>
    <property type="molecule type" value="Genomic_DNA"/>
</dbReference>
<sequence length="267" mass="28017">MAHHDTFHLAGRTLTSRLLLGTGGMSSVDSMEQALRACEAQVATVAMRRYTTGAPGGKDLYAMLRDLGVHILPNTAGCHTARDAVLTAQMAAEALQTDWVKLEIIADDDTLLPDTTELLKACDELSATGMNVLAYTNDDPIVARRLISAGAVAVMPGASPIGTGLGILNPHNIELIVAESARHHIPVIVDAGIGTASDAAHAMELGVDGVLLASAVTRAEDPVAMAHAMKHAIIAGHYAHHAGRIPTRTHAQASSPMEGRAWKDQVL</sequence>
<comment type="function">
    <text evidence="1 8">Catalyzes the rearrangement of 1-deoxy-D-xylulose 5-phosphate (DXP) to produce the thiazole phosphate moiety of thiamine. Sulfur is provided by the thiocarboxylate moiety of the carrier protein ThiS. In vitro, sulfur can be provided by H(2)S.</text>
</comment>
<dbReference type="Gene3D" id="3.20.20.70">
    <property type="entry name" value="Aldolase class I"/>
    <property type="match status" value="1"/>
</dbReference>
<dbReference type="InterPro" id="IPR008867">
    <property type="entry name" value="ThiG"/>
</dbReference>
<evidence type="ECO:0000256" key="7">
    <source>
        <dbReference type="ARBA" id="ARBA00049897"/>
    </source>
</evidence>
<dbReference type="PANTHER" id="PTHR34266">
    <property type="entry name" value="THIAZOLE SYNTHASE"/>
    <property type="match status" value="1"/>
</dbReference>